<accession>D1AMQ1</accession>
<feature type="binding site" evidence="15">
    <location>
        <position position="167"/>
    </location>
    <ligand>
        <name>substrate</name>
    </ligand>
</feature>
<comment type="function">
    <text evidence="1 13">Converts 2,5-diamino-6-(ribosylamino)-4(3h)-pyrimidinone 5'-phosphate into 5-amino-6-(ribosylamino)-2,4(1h,3h)-pyrimidinedione 5'-phosphate.</text>
</comment>
<dbReference type="GO" id="GO:0008703">
    <property type="term" value="F:5-amino-6-(5-phosphoribosylamino)uracil reductase activity"/>
    <property type="evidence" value="ECO:0007669"/>
    <property type="project" value="UniProtKB-EC"/>
</dbReference>
<evidence type="ECO:0000256" key="1">
    <source>
        <dbReference type="ARBA" id="ARBA00002151"/>
    </source>
</evidence>
<comment type="similarity">
    <text evidence="4 13">In the N-terminal section; belongs to the cytidine and deoxycytidylate deaminase family.</text>
</comment>
<feature type="domain" description="CMP/dCMP-type deaminase" evidence="17">
    <location>
        <begin position="1"/>
        <end position="113"/>
    </location>
</feature>
<dbReference type="SUPFAM" id="SSF53927">
    <property type="entry name" value="Cytidine deaminase-like"/>
    <property type="match status" value="1"/>
</dbReference>
<comment type="catalytic activity">
    <reaction evidence="13">
        <text>5-amino-6-(5-phospho-D-ribitylamino)uracil + NADP(+) = 5-amino-6-(5-phospho-D-ribosylamino)uracil + NADPH + H(+)</text>
        <dbReference type="Rhea" id="RHEA:17845"/>
        <dbReference type="ChEBI" id="CHEBI:15378"/>
        <dbReference type="ChEBI" id="CHEBI:57783"/>
        <dbReference type="ChEBI" id="CHEBI:58349"/>
        <dbReference type="ChEBI" id="CHEBI:58421"/>
        <dbReference type="ChEBI" id="CHEBI:58453"/>
        <dbReference type="EC" id="1.1.1.193"/>
    </reaction>
</comment>
<keyword evidence="7 13" id="KW-0479">Metal-binding</keyword>
<dbReference type="InterPro" id="IPR011549">
    <property type="entry name" value="RibD_C"/>
</dbReference>
<evidence type="ECO:0000256" key="3">
    <source>
        <dbReference type="ARBA" id="ARBA00004910"/>
    </source>
</evidence>
<keyword evidence="8 13" id="KW-0378">Hydrolase</keyword>
<dbReference type="Proteomes" id="UP000000845">
    <property type="component" value="Chromosome"/>
</dbReference>
<dbReference type="Pfam" id="PF00383">
    <property type="entry name" value="dCMP_cyt_deam_1"/>
    <property type="match status" value="1"/>
</dbReference>
<evidence type="ECO:0000256" key="7">
    <source>
        <dbReference type="ARBA" id="ARBA00022723"/>
    </source>
</evidence>
<dbReference type="InterPro" id="IPR050765">
    <property type="entry name" value="Riboflavin_Biosynth_HTPR"/>
</dbReference>
<feature type="binding site" evidence="16">
    <location>
        <position position="83"/>
    </location>
    <ligand>
        <name>Zn(2+)</name>
        <dbReference type="ChEBI" id="CHEBI:29105"/>
        <note>catalytic</note>
    </ligand>
</feature>
<feature type="binding site" evidence="16">
    <location>
        <position position="74"/>
    </location>
    <ligand>
        <name>Zn(2+)</name>
        <dbReference type="ChEBI" id="CHEBI:29105"/>
        <note>catalytic</note>
    </ligand>
</feature>
<dbReference type="Pfam" id="PF01872">
    <property type="entry name" value="RibD_C"/>
    <property type="match status" value="1"/>
</dbReference>
<evidence type="ECO:0000256" key="12">
    <source>
        <dbReference type="ARBA" id="ARBA00023268"/>
    </source>
</evidence>
<feature type="binding site" evidence="16">
    <location>
        <position position="49"/>
    </location>
    <ligand>
        <name>Zn(2+)</name>
        <dbReference type="ChEBI" id="CHEBI:29105"/>
        <note>catalytic</note>
    </ligand>
</feature>
<comment type="similarity">
    <text evidence="5 13">In the C-terminal section; belongs to the HTP reductase family.</text>
</comment>
<comment type="pathway">
    <text evidence="2 13">Cofactor biosynthesis; riboflavin biosynthesis; 5-amino-6-(D-ribitylamino)uracil from GTP: step 2/4.</text>
</comment>
<feature type="binding site" evidence="15">
    <location>
        <position position="292"/>
    </location>
    <ligand>
        <name>substrate</name>
    </ligand>
</feature>
<dbReference type="CDD" id="cd01284">
    <property type="entry name" value="Riboflavin_deaminase-reductase"/>
    <property type="match status" value="1"/>
</dbReference>
<keyword evidence="9 13" id="KW-0862">Zinc</keyword>
<evidence type="ECO:0000256" key="5">
    <source>
        <dbReference type="ARBA" id="ARBA00007417"/>
    </source>
</evidence>
<evidence type="ECO:0000256" key="11">
    <source>
        <dbReference type="ARBA" id="ARBA00023002"/>
    </source>
</evidence>
<feature type="binding site" evidence="15">
    <location>
        <position position="206"/>
    </location>
    <ligand>
        <name>substrate</name>
    </ligand>
</feature>
<evidence type="ECO:0000313" key="19">
    <source>
        <dbReference type="Proteomes" id="UP000000845"/>
    </source>
</evidence>
<dbReference type="HOGENOM" id="CLU_036590_1_2_0"/>
<dbReference type="GO" id="GO:0050661">
    <property type="term" value="F:NADP binding"/>
    <property type="evidence" value="ECO:0007669"/>
    <property type="project" value="InterPro"/>
</dbReference>
<keyword evidence="12" id="KW-0511">Multifunctional enzyme</keyword>
<keyword evidence="10 13" id="KW-0521">NADP</keyword>
<feature type="active site" description="Proton donor" evidence="14">
    <location>
        <position position="51"/>
    </location>
</feature>
<comment type="catalytic activity">
    <reaction evidence="13">
        <text>2,5-diamino-6-hydroxy-4-(5-phosphoribosylamino)-pyrimidine + H2O + H(+) = 5-amino-6-(5-phospho-D-ribosylamino)uracil + NH4(+)</text>
        <dbReference type="Rhea" id="RHEA:21868"/>
        <dbReference type="ChEBI" id="CHEBI:15377"/>
        <dbReference type="ChEBI" id="CHEBI:15378"/>
        <dbReference type="ChEBI" id="CHEBI:28938"/>
        <dbReference type="ChEBI" id="CHEBI:58453"/>
        <dbReference type="ChEBI" id="CHEBI:58614"/>
        <dbReference type="EC" id="3.5.4.26"/>
    </reaction>
</comment>
<dbReference type="EMBL" id="CP001739">
    <property type="protein sequence ID" value="ACZ09625.1"/>
    <property type="molecule type" value="Genomic_DNA"/>
</dbReference>
<dbReference type="Gene3D" id="3.40.430.10">
    <property type="entry name" value="Dihydrofolate Reductase, subunit A"/>
    <property type="match status" value="1"/>
</dbReference>
<dbReference type="PROSITE" id="PS00903">
    <property type="entry name" value="CYT_DCMP_DEAMINASES_1"/>
    <property type="match status" value="1"/>
</dbReference>
<comment type="cofactor">
    <cofactor evidence="13 16">
        <name>Zn(2+)</name>
        <dbReference type="ChEBI" id="CHEBI:29105"/>
    </cofactor>
    <text evidence="13 16">Binds 1 zinc ion.</text>
</comment>
<dbReference type="PROSITE" id="PS51747">
    <property type="entry name" value="CYT_DCMP_DEAMINASES_2"/>
    <property type="match status" value="1"/>
</dbReference>
<evidence type="ECO:0000313" key="18">
    <source>
        <dbReference type="EMBL" id="ACZ09625.1"/>
    </source>
</evidence>
<comment type="pathway">
    <text evidence="3 13">Cofactor biosynthesis; riboflavin biosynthesis; 5-amino-6-(D-ribitylamino)uracil from GTP: step 3/4.</text>
</comment>
<evidence type="ECO:0000256" key="8">
    <source>
        <dbReference type="ARBA" id="ARBA00022801"/>
    </source>
</evidence>
<dbReference type="Gene3D" id="3.40.140.10">
    <property type="entry name" value="Cytidine Deaminase, domain 2"/>
    <property type="match status" value="1"/>
</dbReference>
<dbReference type="NCBIfam" id="TIGR00326">
    <property type="entry name" value="eubact_ribD"/>
    <property type="match status" value="1"/>
</dbReference>
<dbReference type="EC" id="3.5.4.26" evidence="13"/>
<keyword evidence="6 13" id="KW-0686">Riboflavin biosynthesis</keyword>
<dbReference type="InterPro" id="IPR016192">
    <property type="entry name" value="APOBEC/CMP_deaminase_Zn-bd"/>
</dbReference>
<dbReference type="AlphaFoldDB" id="D1AMQ1"/>
<evidence type="ECO:0000256" key="4">
    <source>
        <dbReference type="ARBA" id="ARBA00005259"/>
    </source>
</evidence>
<feature type="binding site" evidence="15">
    <location>
        <position position="199"/>
    </location>
    <ligand>
        <name>NADP(+)</name>
        <dbReference type="ChEBI" id="CHEBI:58349"/>
    </ligand>
</feature>
<evidence type="ECO:0000256" key="15">
    <source>
        <dbReference type="PIRSR" id="PIRSR006769-2"/>
    </source>
</evidence>
<feature type="binding site" evidence="15">
    <location>
        <position position="183"/>
    </location>
    <ligand>
        <name>substrate</name>
    </ligand>
</feature>
<name>D1AMQ1_SEBTE</name>
<dbReference type="PANTHER" id="PTHR38011">
    <property type="entry name" value="DIHYDROFOLATE REDUCTASE FAMILY PROTEIN (AFU_ORTHOLOGUE AFUA_8G06820)"/>
    <property type="match status" value="1"/>
</dbReference>
<evidence type="ECO:0000256" key="13">
    <source>
        <dbReference type="PIRNR" id="PIRNR006769"/>
    </source>
</evidence>
<evidence type="ECO:0000256" key="14">
    <source>
        <dbReference type="PIRSR" id="PIRSR006769-1"/>
    </source>
</evidence>
<dbReference type="InterPro" id="IPR024072">
    <property type="entry name" value="DHFR-like_dom_sf"/>
</dbReference>
<keyword evidence="11 13" id="KW-0560">Oxidoreductase</keyword>
<feature type="binding site" evidence="15">
    <location>
        <position position="153"/>
    </location>
    <ligand>
        <name>NADP(+)</name>
        <dbReference type="ChEBI" id="CHEBI:58349"/>
    </ligand>
</feature>
<dbReference type="UniPathway" id="UPA00275">
    <property type="reaction ID" value="UER00401"/>
</dbReference>
<evidence type="ECO:0000256" key="9">
    <source>
        <dbReference type="ARBA" id="ARBA00022833"/>
    </source>
</evidence>
<dbReference type="InterPro" id="IPR016193">
    <property type="entry name" value="Cytidine_deaminase-like"/>
</dbReference>
<dbReference type="GO" id="GO:0008270">
    <property type="term" value="F:zinc ion binding"/>
    <property type="evidence" value="ECO:0007669"/>
    <property type="project" value="InterPro"/>
</dbReference>
<dbReference type="PIRSF" id="PIRSF006769">
    <property type="entry name" value="RibD"/>
    <property type="match status" value="1"/>
</dbReference>
<dbReference type="GO" id="GO:0009231">
    <property type="term" value="P:riboflavin biosynthetic process"/>
    <property type="evidence" value="ECO:0007669"/>
    <property type="project" value="UniProtKB-UniPathway"/>
</dbReference>
<dbReference type="PANTHER" id="PTHR38011:SF7">
    <property type="entry name" value="2,5-DIAMINO-6-RIBOSYLAMINO-4(3H)-PYRIMIDINONE 5'-PHOSPHATE REDUCTASE"/>
    <property type="match status" value="1"/>
</dbReference>
<dbReference type="FunFam" id="3.40.140.10:FF:000025">
    <property type="entry name" value="Riboflavin biosynthesis protein RibD"/>
    <property type="match status" value="1"/>
</dbReference>
<dbReference type="NCBIfam" id="TIGR00227">
    <property type="entry name" value="ribD_Cterm"/>
    <property type="match status" value="1"/>
</dbReference>
<dbReference type="InterPro" id="IPR004794">
    <property type="entry name" value="Eubact_RibD"/>
</dbReference>
<reference evidence="19" key="1">
    <citation type="submission" date="2009-09" db="EMBL/GenBank/DDBJ databases">
        <title>The complete chromosome of Sebaldella termitidis ATCC 33386.</title>
        <authorList>
            <consortium name="US DOE Joint Genome Institute (JGI-PGF)"/>
            <person name="Lucas S."/>
            <person name="Copeland A."/>
            <person name="Lapidus A."/>
            <person name="Glavina del Rio T."/>
            <person name="Dalin E."/>
            <person name="Tice H."/>
            <person name="Bruce D."/>
            <person name="Goodwin L."/>
            <person name="Pitluck S."/>
            <person name="Kyrpides N."/>
            <person name="Mavromatis K."/>
            <person name="Ivanova N."/>
            <person name="Mikhailova N."/>
            <person name="Sims D."/>
            <person name="Meincke L."/>
            <person name="Brettin T."/>
            <person name="Detter J.C."/>
            <person name="Han C."/>
            <person name="Larimer F."/>
            <person name="Land M."/>
            <person name="Hauser L."/>
            <person name="Markowitz V."/>
            <person name="Cheng J.F."/>
            <person name="Hugenholtz P."/>
            <person name="Woyke T."/>
            <person name="Wu D."/>
            <person name="Eisen J.A."/>
        </authorList>
    </citation>
    <scope>NUCLEOTIDE SEQUENCE [LARGE SCALE GENOMIC DNA]</scope>
    <source>
        <strain evidence="19">ATCC 33386 / NCTC 11300</strain>
    </source>
</reference>
<dbReference type="RefSeq" id="WP_012862219.1">
    <property type="nucleotide sequence ID" value="NC_013517.1"/>
</dbReference>
<dbReference type="InterPro" id="IPR002125">
    <property type="entry name" value="CMP_dCMP_dom"/>
</dbReference>
<sequence length="363" mass="40089">MDKKYMEMALEIAEKGLGHVNPNPLVGAVVVKDGTVVGKGYHGVYGGPHAEVYALDEAGKSAEGADIYVTLEPCSHYGKTPPCAKKIIESGIKRCFVGSIDPNPLVSGKGIEMLKENDIEVHTGVLKEECDNINKAFFKYIKEKIPYLFLKCAITLDGKIASRNGDSKWISNETAREKVQFYRNKFMGIMVGIGTVLNDNPRLTARIENGVNPLRIIVDPHLKVNTELNIISNNYDKKTIIITSENNTGTAKYSELENEFGIKFITLPDYEFSVSDILRELGRAKIDSVLLEGGEKMISKAFSEKLIDGGEIFISDKILGDSSGKSFISGFSTEKISDSIILRNIKYNLYGNNIGVEFELQEV</sequence>
<proteinExistence type="inferred from homology"/>
<evidence type="ECO:0000259" key="17">
    <source>
        <dbReference type="PROSITE" id="PS51747"/>
    </source>
</evidence>
<dbReference type="eggNOG" id="COG0117">
    <property type="taxonomic scope" value="Bacteria"/>
</dbReference>
<feature type="binding site" evidence="15">
    <location>
        <position position="203"/>
    </location>
    <ligand>
        <name>substrate</name>
    </ligand>
</feature>
<dbReference type="EC" id="1.1.1.193" evidence="13"/>
<feature type="binding site" evidence="15">
    <location>
        <position position="195"/>
    </location>
    <ligand>
        <name>NADP(+)</name>
        <dbReference type="ChEBI" id="CHEBI:58349"/>
    </ligand>
</feature>
<dbReference type="GO" id="GO:0008835">
    <property type="term" value="F:diaminohydroxyphosphoribosylaminopyrimidine deaminase activity"/>
    <property type="evidence" value="ECO:0007669"/>
    <property type="project" value="UniProtKB-EC"/>
</dbReference>
<dbReference type="eggNOG" id="COG1985">
    <property type="taxonomic scope" value="Bacteria"/>
</dbReference>
<evidence type="ECO:0000256" key="6">
    <source>
        <dbReference type="ARBA" id="ARBA00022619"/>
    </source>
</evidence>
<organism evidence="18 19">
    <name type="scientific">Sebaldella termitidis (strain ATCC 33386 / NCTC 11300)</name>
    <dbReference type="NCBI Taxonomy" id="526218"/>
    <lineage>
        <taxon>Bacteria</taxon>
        <taxon>Fusobacteriati</taxon>
        <taxon>Fusobacteriota</taxon>
        <taxon>Fusobacteriia</taxon>
        <taxon>Fusobacteriales</taxon>
        <taxon>Leptotrichiaceae</taxon>
        <taxon>Sebaldella</taxon>
    </lineage>
</organism>
<dbReference type="SUPFAM" id="SSF53597">
    <property type="entry name" value="Dihydrofolate reductase-like"/>
    <property type="match status" value="1"/>
</dbReference>
<evidence type="ECO:0000256" key="10">
    <source>
        <dbReference type="ARBA" id="ARBA00022857"/>
    </source>
</evidence>
<keyword evidence="19" id="KW-1185">Reference proteome</keyword>
<feature type="binding site" evidence="15">
    <location>
        <position position="169"/>
    </location>
    <ligand>
        <name>NADP(+)</name>
        <dbReference type="ChEBI" id="CHEBI:58349"/>
    </ligand>
</feature>
<gene>
    <name evidence="18" type="ordered locus">Sterm_2780</name>
</gene>
<evidence type="ECO:0000256" key="2">
    <source>
        <dbReference type="ARBA" id="ARBA00004882"/>
    </source>
</evidence>
<evidence type="ECO:0000256" key="16">
    <source>
        <dbReference type="PIRSR" id="PIRSR006769-3"/>
    </source>
</evidence>
<dbReference type="InterPro" id="IPR002734">
    <property type="entry name" value="RibDG_C"/>
</dbReference>
<dbReference type="STRING" id="526218.Sterm_2780"/>
<dbReference type="KEGG" id="str:Sterm_2780"/>
<protein>
    <recommendedName>
        <fullName evidence="13">Riboflavin biosynthesis protein RibD</fullName>
    </recommendedName>
    <domain>
        <recommendedName>
            <fullName evidence="13">Diaminohydroxyphosphoribosylaminopyrimidine deaminase</fullName>
            <shortName evidence="13">DRAP deaminase</shortName>
            <ecNumber evidence="13">3.5.4.26</ecNumber>
        </recommendedName>
        <alternativeName>
            <fullName evidence="13">Riboflavin-specific deaminase</fullName>
        </alternativeName>
    </domain>
    <domain>
        <recommendedName>
            <fullName evidence="13">5-amino-6-(5-phosphoribosylamino)uracil reductase</fullName>
            <ecNumber evidence="13">1.1.1.193</ecNumber>
        </recommendedName>
        <alternativeName>
            <fullName evidence="13">HTP reductase</fullName>
        </alternativeName>
    </domain>
</protein>
<reference evidence="18 19" key="2">
    <citation type="journal article" date="2010" name="Stand. Genomic Sci.">
        <title>Complete genome sequence of Sebaldella termitidis type strain (NCTC 11300).</title>
        <authorList>
            <person name="Harmon-Smith M."/>
            <person name="Celia L."/>
            <person name="Chertkov O."/>
            <person name="Lapidus A."/>
            <person name="Copeland A."/>
            <person name="Glavina Del Rio T."/>
            <person name="Nolan M."/>
            <person name="Lucas S."/>
            <person name="Tice H."/>
            <person name="Cheng J.F."/>
            <person name="Han C."/>
            <person name="Detter J.C."/>
            <person name="Bruce D."/>
            <person name="Goodwin L."/>
            <person name="Pitluck S."/>
            <person name="Pati A."/>
            <person name="Liolios K."/>
            <person name="Ivanova N."/>
            <person name="Mavromatis K."/>
            <person name="Mikhailova N."/>
            <person name="Chen A."/>
            <person name="Palaniappan K."/>
            <person name="Land M."/>
            <person name="Hauser L."/>
            <person name="Chang Y.J."/>
            <person name="Jeffries C.D."/>
            <person name="Brettin T."/>
            <person name="Goker M."/>
            <person name="Beck B."/>
            <person name="Bristow J."/>
            <person name="Eisen J.A."/>
            <person name="Markowitz V."/>
            <person name="Hugenholtz P."/>
            <person name="Kyrpides N.C."/>
            <person name="Klenk H.P."/>
            <person name="Chen F."/>
        </authorList>
    </citation>
    <scope>NUCLEOTIDE SEQUENCE [LARGE SCALE GENOMIC DNA]</scope>
    <source>
        <strain evidence="19">ATCC 33386 / NCTC 11300</strain>
    </source>
</reference>